<gene>
    <name evidence="1" type="ORF">C1I63_18925</name>
</gene>
<dbReference type="RefSeq" id="WP_107576109.1">
    <property type="nucleotide sequence ID" value="NZ_PZPL01000002.1"/>
</dbReference>
<dbReference type="Proteomes" id="UP000241085">
    <property type="component" value="Unassembled WGS sequence"/>
</dbReference>
<evidence type="ECO:0000313" key="1">
    <source>
        <dbReference type="EMBL" id="PTL71299.1"/>
    </source>
</evidence>
<name>A0A2T4UP53_9MICO</name>
<organism evidence="1 2">
    <name type="scientific">Rathayibacter caricis DSM 15933</name>
    <dbReference type="NCBI Taxonomy" id="1328867"/>
    <lineage>
        <taxon>Bacteria</taxon>
        <taxon>Bacillati</taxon>
        <taxon>Actinomycetota</taxon>
        <taxon>Actinomycetes</taxon>
        <taxon>Micrococcales</taxon>
        <taxon>Microbacteriaceae</taxon>
        <taxon>Rathayibacter</taxon>
    </lineage>
</organism>
<evidence type="ECO:0000313" key="2">
    <source>
        <dbReference type="Proteomes" id="UP000241085"/>
    </source>
</evidence>
<dbReference type="InterPro" id="IPR036388">
    <property type="entry name" value="WH-like_DNA-bd_sf"/>
</dbReference>
<protein>
    <recommendedName>
        <fullName evidence="3">ANTAR domain-containing protein</fullName>
    </recommendedName>
</protein>
<comment type="caution">
    <text evidence="1">The sequence shown here is derived from an EMBL/GenBank/DDBJ whole genome shotgun (WGS) entry which is preliminary data.</text>
</comment>
<accession>A0A2T4UP53</accession>
<dbReference type="Gene3D" id="1.10.10.10">
    <property type="entry name" value="Winged helix-like DNA-binding domain superfamily/Winged helix DNA-binding domain"/>
    <property type="match status" value="1"/>
</dbReference>
<evidence type="ECO:0008006" key="3">
    <source>
        <dbReference type="Google" id="ProtNLM"/>
    </source>
</evidence>
<keyword evidence="2" id="KW-1185">Reference proteome</keyword>
<proteinExistence type="predicted"/>
<dbReference type="EMBL" id="PZPL01000002">
    <property type="protein sequence ID" value="PTL71299.1"/>
    <property type="molecule type" value="Genomic_DNA"/>
</dbReference>
<dbReference type="GeneID" id="55634235"/>
<dbReference type="AlphaFoldDB" id="A0A2T4UP53"/>
<reference evidence="1 2" key="1">
    <citation type="submission" date="2018-03" db="EMBL/GenBank/DDBJ databases">
        <title>Bacteriophage NCPPB3778 and a type I-E CRISPR drive the evolution of the US Biological Select Agent, Rathayibacter toxicus.</title>
        <authorList>
            <person name="Davis E.W.II."/>
            <person name="Tabima J.F."/>
            <person name="Weisberg A.J."/>
            <person name="Dantas Lopes L."/>
            <person name="Wiseman M.S."/>
            <person name="Wiseman M.S."/>
            <person name="Pupko T."/>
            <person name="Belcher M.S."/>
            <person name="Sechler A.J."/>
            <person name="Tancos M.A."/>
            <person name="Schroeder B.K."/>
            <person name="Murray T.D."/>
            <person name="Luster D.G."/>
            <person name="Schneider W.L."/>
            <person name="Rogers E."/>
            <person name="Andreote F.D."/>
            <person name="Grunwald N.J."/>
            <person name="Putnam M.L."/>
            <person name="Chang J.H."/>
        </authorList>
    </citation>
    <scope>NUCLEOTIDE SEQUENCE [LARGE SCALE GENOMIC DNA]</scope>
    <source>
        <strain evidence="1 2">DSM 15933</strain>
    </source>
</reference>
<sequence>MTAQDHDDDRPVPTAEPAITSARLTEHNALLHQAAGFVGAGLHISPDDALVVLDREAREQGLDVAQLARDILDRRRSLPSLD</sequence>